<dbReference type="Proteomes" id="UP000265040">
    <property type="component" value="Chromosome 3"/>
</dbReference>
<dbReference type="Ensembl" id="ENSATET00000018528.2">
    <property type="protein sequence ID" value="ENSATEP00000018224.2"/>
    <property type="gene ID" value="ENSATEG00000012647.2"/>
</dbReference>
<keyword evidence="13" id="KW-0460">Magnesium</keyword>
<keyword evidence="7" id="KW-0808">Transferase</keyword>
<evidence type="ECO:0000313" key="22">
    <source>
        <dbReference type="Proteomes" id="UP000265040"/>
    </source>
</evidence>
<keyword evidence="9 18" id="KW-0547">Nucleotide-binding</keyword>
<comment type="catalytic activity">
    <reaction evidence="17">
        <text>L-seryl-[protein] + ATP = O-phospho-L-seryl-[protein] + ADP + H(+)</text>
        <dbReference type="Rhea" id="RHEA:17989"/>
        <dbReference type="Rhea" id="RHEA-COMP:9863"/>
        <dbReference type="Rhea" id="RHEA-COMP:11604"/>
        <dbReference type="ChEBI" id="CHEBI:15378"/>
        <dbReference type="ChEBI" id="CHEBI:29999"/>
        <dbReference type="ChEBI" id="CHEBI:30616"/>
        <dbReference type="ChEBI" id="CHEBI:83421"/>
        <dbReference type="ChEBI" id="CHEBI:456216"/>
        <dbReference type="EC" id="2.7.11.1"/>
    </reaction>
</comment>
<keyword evidence="11" id="KW-0221">Differentiation</keyword>
<dbReference type="PROSITE" id="PS50011">
    <property type="entry name" value="PROTEIN_KINASE_DOM"/>
    <property type="match status" value="1"/>
</dbReference>
<name>A0A3Q1IFH5_ANATE</name>
<dbReference type="GO" id="GO:0050321">
    <property type="term" value="F:tau-protein kinase activity"/>
    <property type="evidence" value="ECO:0007669"/>
    <property type="project" value="TreeGrafter"/>
</dbReference>
<keyword evidence="5 19" id="KW-0723">Serine/threonine-protein kinase</keyword>
<feature type="binding site" evidence="18">
    <location>
        <position position="37"/>
    </location>
    <ligand>
        <name>ATP</name>
        <dbReference type="ChEBI" id="CHEBI:30616"/>
    </ligand>
</feature>
<evidence type="ECO:0000256" key="19">
    <source>
        <dbReference type="RuleBase" id="RU000304"/>
    </source>
</evidence>
<evidence type="ECO:0000256" key="14">
    <source>
        <dbReference type="ARBA" id="ARBA00022843"/>
    </source>
</evidence>
<comment type="similarity">
    <text evidence="2">Belongs to the protein kinase superfamily. CAMK Ser/Thr protein kinase family.</text>
</comment>
<dbReference type="GO" id="GO:0030154">
    <property type="term" value="P:cell differentiation"/>
    <property type="evidence" value="ECO:0007669"/>
    <property type="project" value="UniProtKB-KW"/>
</dbReference>
<sequence length="268" mass="30412">SEDLDRGYIFKSVLGKGTYGKVVKAYSTRLKKTVAIKVLDMKKDSPSYLEKFLPREIDIIRSLSHPNIVYMVMELCVNGDLLKHININGAFPEHSSCRFFTQLCMAIQYLHNMNVAHRDLKCENLLLDTHYTLKVCDFSFSKRLTYTDGKMALSETYCGTSSYAAPEILRGFSYNPKVSDVWSMGVILYMMLYASLPYDASNIKRMVQIQMQHNCDFPNAVSVSCEAKHLIRAILHPDVEQRIAISKILQTTENSTGSLCGPHVLMTQ</sequence>
<dbReference type="InterPro" id="IPR017441">
    <property type="entry name" value="Protein_kinase_ATP_BS"/>
</dbReference>
<evidence type="ECO:0000256" key="2">
    <source>
        <dbReference type="ARBA" id="ARBA00006692"/>
    </source>
</evidence>
<dbReference type="EC" id="2.7.11.1" evidence="3"/>
<evidence type="ECO:0000256" key="15">
    <source>
        <dbReference type="ARBA" id="ARBA00022871"/>
    </source>
</evidence>
<keyword evidence="6" id="KW-0597">Phosphoprotein</keyword>
<dbReference type="PIRSF" id="PIRSF000654">
    <property type="entry name" value="Integrin-linked_kinase"/>
    <property type="match status" value="1"/>
</dbReference>
<keyword evidence="15" id="KW-0744">Spermatogenesis</keyword>
<evidence type="ECO:0000256" key="17">
    <source>
        <dbReference type="ARBA" id="ARBA00048679"/>
    </source>
</evidence>
<proteinExistence type="inferred from homology"/>
<evidence type="ECO:0000256" key="6">
    <source>
        <dbReference type="ARBA" id="ARBA00022553"/>
    </source>
</evidence>
<comment type="cofactor">
    <cofactor evidence="1">
        <name>Mg(2+)</name>
        <dbReference type="ChEBI" id="CHEBI:18420"/>
    </cofactor>
</comment>
<dbReference type="SUPFAM" id="SSF56112">
    <property type="entry name" value="Protein kinase-like (PK-like)"/>
    <property type="match status" value="1"/>
</dbReference>
<dbReference type="InterPro" id="IPR011009">
    <property type="entry name" value="Kinase-like_dom_sf"/>
</dbReference>
<dbReference type="PROSITE" id="PS00107">
    <property type="entry name" value="PROTEIN_KINASE_ATP"/>
    <property type="match status" value="1"/>
</dbReference>
<evidence type="ECO:0000256" key="8">
    <source>
        <dbReference type="ARBA" id="ARBA00022723"/>
    </source>
</evidence>
<reference evidence="21" key="2">
    <citation type="submission" date="2025-08" db="UniProtKB">
        <authorList>
            <consortium name="Ensembl"/>
        </authorList>
    </citation>
    <scope>IDENTIFICATION</scope>
</reference>
<dbReference type="AlphaFoldDB" id="A0A3Q1IFH5"/>
<evidence type="ECO:0000256" key="5">
    <source>
        <dbReference type="ARBA" id="ARBA00022527"/>
    </source>
</evidence>
<comment type="catalytic activity">
    <reaction evidence="16">
        <text>L-threonyl-[protein] + ATP = O-phospho-L-threonyl-[protein] + ADP + H(+)</text>
        <dbReference type="Rhea" id="RHEA:46608"/>
        <dbReference type="Rhea" id="RHEA-COMP:11060"/>
        <dbReference type="Rhea" id="RHEA-COMP:11605"/>
        <dbReference type="ChEBI" id="CHEBI:15378"/>
        <dbReference type="ChEBI" id="CHEBI:30013"/>
        <dbReference type="ChEBI" id="CHEBI:30616"/>
        <dbReference type="ChEBI" id="CHEBI:61977"/>
        <dbReference type="ChEBI" id="CHEBI:456216"/>
        <dbReference type="EC" id="2.7.11.1"/>
    </reaction>
</comment>
<keyword evidence="14" id="KW-0832">Ubl conjugation</keyword>
<evidence type="ECO:0000256" key="10">
    <source>
        <dbReference type="ARBA" id="ARBA00022777"/>
    </source>
</evidence>
<dbReference type="PANTHER" id="PTHR24346">
    <property type="entry name" value="MAP/MICROTUBULE AFFINITY-REGULATING KINASE"/>
    <property type="match status" value="1"/>
</dbReference>
<organism evidence="21 22">
    <name type="scientific">Anabas testudineus</name>
    <name type="common">Climbing perch</name>
    <name type="synonym">Anthias testudineus</name>
    <dbReference type="NCBI Taxonomy" id="64144"/>
    <lineage>
        <taxon>Eukaryota</taxon>
        <taxon>Metazoa</taxon>
        <taxon>Chordata</taxon>
        <taxon>Craniata</taxon>
        <taxon>Vertebrata</taxon>
        <taxon>Euteleostomi</taxon>
        <taxon>Actinopterygii</taxon>
        <taxon>Neopterygii</taxon>
        <taxon>Teleostei</taxon>
        <taxon>Neoteleostei</taxon>
        <taxon>Acanthomorphata</taxon>
        <taxon>Anabantaria</taxon>
        <taxon>Anabantiformes</taxon>
        <taxon>Anabantoidei</taxon>
        <taxon>Anabantidae</taxon>
        <taxon>Anabas</taxon>
    </lineage>
</organism>
<feature type="domain" description="Protein kinase" evidence="20">
    <location>
        <begin position="8"/>
        <end position="266"/>
    </location>
</feature>
<protein>
    <recommendedName>
        <fullName evidence="3">non-specific serine/threonine protein kinase</fullName>
        <ecNumber evidence="3">2.7.11.1</ecNumber>
    </recommendedName>
</protein>
<evidence type="ECO:0000256" key="18">
    <source>
        <dbReference type="PROSITE-ProRule" id="PRU10141"/>
    </source>
</evidence>
<dbReference type="Gene3D" id="1.10.510.10">
    <property type="entry name" value="Transferase(Phosphotransferase) domain 1"/>
    <property type="match status" value="1"/>
</dbReference>
<dbReference type="SMART" id="SM00220">
    <property type="entry name" value="S_TKc"/>
    <property type="match status" value="1"/>
</dbReference>
<evidence type="ECO:0000256" key="1">
    <source>
        <dbReference type="ARBA" id="ARBA00001946"/>
    </source>
</evidence>
<dbReference type="GO" id="GO:0005737">
    <property type="term" value="C:cytoplasm"/>
    <property type="evidence" value="ECO:0007669"/>
    <property type="project" value="TreeGrafter"/>
</dbReference>
<keyword evidence="22" id="KW-1185">Reference proteome</keyword>
<keyword evidence="10" id="KW-0418">Kinase</keyword>
<evidence type="ECO:0000256" key="11">
    <source>
        <dbReference type="ARBA" id="ARBA00022782"/>
    </source>
</evidence>
<dbReference type="PANTHER" id="PTHR24346:SF102">
    <property type="entry name" value="TESTIS-SPECIFIC SERINE_THREONINE-PROTEIN KINASE 1"/>
    <property type="match status" value="1"/>
</dbReference>
<dbReference type="GO" id="GO:0000287">
    <property type="term" value="F:magnesium ion binding"/>
    <property type="evidence" value="ECO:0007669"/>
    <property type="project" value="UniProtKB-ARBA"/>
</dbReference>
<evidence type="ECO:0000256" key="13">
    <source>
        <dbReference type="ARBA" id="ARBA00022842"/>
    </source>
</evidence>
<keyword evidence="8" id="KW-0479">Metal-binding</keyword>
<evidence type="ECO:0000256" key="16">
    <source>
        <dbReference type="ARBA" id="ARBA00047899"/>
    </source>
</evidence>
<dbReference type="GO" id="GO:0007283">
    <property type="term" value="P:spermatogenesis"/>
    <property type="evidence" value="ECO:0007669"/>
    <property type="project" value="UniProtKB-KW"/>
</dbReference>
<keyword evidence="4" id="KW-0217">Developmental protein</keyword>
<evidence type="ECO:0000256" key="4">
    <source>
        <dbReference type="ARBA" id="ARBA00022473"/>
    </source>
</evidence>
<dbReference type="GO" id="GO:0000226">
    <property type="term" value="P:microtubule cytoskeleton organization"/>
    <property type="evidence" value="ECO:0007669"/>
    <property type="project" value="TreeGrafter"/>
</dbReference>
<reference evidence="21" key="3">
    <citation type="submission" date="2025-09" db="UniProtKB">
        <authorList>
            <consortium name="Ensembl"/>
        </authorList>
    </citation>
    <scope>IDENTIFICATION</scope>
</reference>
<dbReference type="GO" id="GO:0005524">
    <property type="term" value="F:ATP binding"/>
    <property type="evidence" value="ECO:0007669"/>
    <property type="project" value="UniProtKB-UniRule"/>
</dbReference>
<dbReference type="Pfam" id="PF00069">
    <property type="entry name" value="Pkinase"/>
    <property type="match status" value="1"/>
</dbReference>
<dbReference type="GeneTree" id="ENSGT00940000162226"/>
<dbReference type="FunFam" id="1.10.510.10:FF:000658">
    <property type="entry name" value="Protein CBG12184"/>
    <property type="match status" value="1"/>
</dbReference>
<reference evidence="21" key="1">
    <citation type="submission" date="2021-04" db="EMBL/GenBank/DDBJ databases">
        <authorList>
            <consortium name="Wellcome Sanger Institute Data Sharing"/>
        </authorList>
    </citation>
    <scope>NUCLEOTIDE SEQUENCE [LARGE SCALE GENOMIC DNA]</scope>
</reference>
<evidence type="ECO:0000256" key="12">
    <source>
        <dbReference type="ARBA" id="ARBA00022840"/>
    </source>
</evidence>
<evidence type="ECO:0000259" key="20">
    <source>
        <dbReference type="PROSITE" id="PS50011"/>
    </source>
</evidence>
<dbReference type="InterPro" id="IPR008271">
    <property type="entry name" value="Ser/Thr_kinase_AS"/>
</dbReference>
<dbReference type="GO" id="GO:0035556">
    <property type="term" value="P:intracellular signal transduction"/>
    <property type="evidence" value="ECO:0007669"/>
    <property type="project" value="TreeGrafter"/>
</dbReference>
<evidence type="ECO:0000256" key="9">
    <source>
        <dbReference type="ARBA" id="ARBA00022741"/>
    </source>
</evidence>
<evidence type="ECO:0000256" key="7">
    <source>
        <dbReference type="ARBA" id="ARBA00022679"/>
    </source>
</evidence>
<evidence type="ECO:0000256" key="3">
    <source>
        <dbReference type="ARBA" id="ARBA00012513"/>
    </source>
</evidence>
<dbReference type="InterPro" id="IPR000719">
    <property type="entry name" value="Prot_kinase_dom"/>
</dbReference>
<keyword evidence="12 18" id="KW-0067">ATP-binding</keyword>
<accession>A0A3Q1IFH5</accession>
<dbReference type="PROSITE" id="PS00108">
    <property type="entry name" value="PROTEIN_KINASE_ST"/>
    <property type="match status" value="1"/>
</dbReference>
<evidence type="ECO:0000313" key="21">
    <source>
        <dbReference type="Ensembl" id="ENSATEP00000018224.2"/>
    </source>
</evidence>